<keyword evidence="3" id="KW-1003">Cell membrane</keyword>
<feature type="domain" description="Tripartite ATP-independent periplasmic transporters DctQ component" evidence="10">
    <location>
        <begin position="23"/>
        <end position="147"/>
    </location>
</feature>
<dbReference type="RefSeq" id="WP_183333263.1">
    <property type="nucleotide sequence ID" value="NZ_BMHX01000002.1"/>
</dbReference>
<dbReference type="GO" id="GO:0015740">
    <property type="term" value="P:C4-dicarboxylate transport"/>
    <property type="evidence" value="ECO:0007669"/>
    <property type="project" value="TreeGrafter"/>
</dbReference>
<dbReference type="AlphaFoldDB" id="A0A841K832"/>
<evidence type="ECO:0000256" key="7">
    <source>
        <dbReference type="ARBA" id="ARBA00023136"/>
    </source>
</evidence>
<keyword evidence="2 9" id="KW-0813">Transport</keyword>
<evidence type="ECO:0000259" key="10">
    <source>
        <dbReference type="Pfam" id="PF04290"/>
    </source>
</evidence>
<evidence type="ECO:0000256" key="5">
    <source>
        <dbReference type="ARBA" id="ARBA00022692"/>
    </source>
</evidence>
<comment type="function">
    <text evidence="9">Part of the tripartite ATP-independent periplasmic (TRAP) transport system.</text>
</comment>
<evidence type="ECO:0000256" key="6">
    <source>
        <dbReference type="ARBA" id="ARBA00022989"/>
    </source>
</evidence>
<comment type="subcellular location">
    <subcellularLocation>
        <location evidence="1 9">Cell inner membrane</location>
        <topology evidence="1 9">Multi-pass membrane protein</topology>
    </subcellularLocation>
</comment>
<comment type="caution">
    <text evidence="11">The sequence shown here is derived from an EMBL/GenBank/DDBJ whole genome shotgun (WGS) entry which is preliminary data.</text>
</comment>
<evidence type="ECO:0000313" key="11">
    <source>
        <dbReference type="EMBL" id="MBB6167612.1"/>
    </source>
</evidence>
<evidence type="ECO:0000256" key="2">
    <source>
        <dbReference type="ARBA" id="ARBA00022448"/>
    </source>
</evidence>
<name>A0A841K832_9HYPH</name>
<feature type="transmembrane region" description="Helical" evidence="9">
    <location>
        <begin position="12"/>
        <end position="35"/>
    </location>
</feature>
<comment type="subunit">
    <text evidence="9">The complex comprises the extracytoplasmic solute receptor protein and the two transmembrane proteins.</text>
</comment>
<feature type="transmembrane region" description="Helical" evidence="9">
    <location>
        <begin position="86"/>
        <end position="107"/>
    </location>
</feature>
<dbReference type="GO" id="GO:0022857">
    <property type="term" value="F:transmembrane transporter activity"/>
    <property type="evidence" value="ECO:0007669"/>
    <property type="project" value="UniProtKB-UniRule"/>
</dbReference>
<accession>A0A841K832</accession>
<organism evidence="11 12">
    <name type="scientific">Chelatococcus composti</name>
    <dbReference type="NCBI Taxonomy" id="1743235"/>
    <lineage>
        <taxon>Bacteria</taxon>
        <taxon>Pseudomonadati</taxon>
        <taxon>Pseudomonadota</taxon>
        <taxon>Alphaproteobacteria</taxon>
        <taxon>Hyphomicrobiales</taxon>
        <taxon>Chelatococcaceae</taxon>
        <taxon>Chelatococcus</taxon>
    </lineage>
</organism>
<gene>
    <name evidence="11" type="ORF">HNQ73_001230</name>
</gene>
<dbReference type="PANTHER" id="PTHR35011:SF2">
    <property type="entry name" value="2,3-DIKETO-L-GULONATE TRAP TRANSPORTER SMALL PERMEASE PROTEIN YIAM"/>
    <property type="match status" value="1"/>
</dbReference>
<feature type="transmembrane region" description="Helical" evidence="9">
    <location>
        <begin position="127"/>
        <end position="145"/>
    </location>
</feature>
<protein>
    <recommendedName>
        <fullName evidence="9">TRAP transporter small permease protein</fullName>
    </recommendedName>
</protein>
<dbReference type="Proteomes" id="UP000588017">
    <property type="component" value="Unassembled WGS sequence"/>
</dbReference>
<evidence type="ECO:0000256" key="9">
    <source>
        <dbReference type="RuleBase" id="RU369079"/>
    </source>
</evidence>
<keyword evidence="4 9" id="KW-0997">Cell inner membrane</keyword>
<sequence>MQSVRSGLRFLADLVGALLLAAMFAAFLVQVFARYVLNDPISWTQEFVLIVYIWIVFWGGAFLVRERDHITFDMIFEGLALPARRILAVVLTGLIGIAFLAALPGTVDYIAFMAIEKSPIMRVPFDILYSIFGVFMVAVVAMAGLRIKRLAGRRWQEELARNAGEEP</sequence>
<feature type="transmembrane region" description="Helical" evidence="9">
    <location>
        <begin position="47"/>
        <end position="65"/>
    </location>
</feature>
<dbReference type="InterPro" id="IPR055348">
    <property type="entry name" value="DctQ"/>
</dbReference>
<evidence type="ECO:0000313" key="12">
    <source>
        <dbReference type="Proteomes" id="UP000588017"/>
    </source>
</evidence>
<keyword evidence="6 9" id="KW-1133">Transmembrane helix</keyword>
<proteinExistence type="inferred from homology"/>
<evidence type="ECO:0000256" key="1">
    <source>
        <dbReference type="ARBA" id="ARBA00004429"/>
    </source>
</evidence>
<evidence type="ECO:0000256" key="8">
    <source>
        <dbReference type="ARBA" id="ARBA00038436"/>
    </source>
</evidence>
<keyword evidence="12" id="KW-1185">Reference proteome</keyword>
<dbReference type="GO" id="GO:0005886">
    <property type="term" value="C:plasma membrane"/>
    <property type="evidence" value="ECO:0007669"/>
    <property type="project" value="UniProtKB-SubCell"/>
</dbReference>
<comment type="similarity">
    <text evidence="8 9">Belongs to the TRAP transporter small permease family.</text>
</comment>
<dbReference type="EMBL" id="JACHEH010000002">
    <property type="protein sequence ID" value="MBB6167612.1"/>
    <property type="molecule type" value="Genomic_DNA"/>
</dbReference>
<dbReference type="Pfam" id="PF04290">
    <property type="entry name" value="DctQ"/>
    <property type="match status" value="1"/>
</dbReference>
<keyword evidence="7 9" id="KW-0472">Membrane</keyword>
<dbReference type="PANTHER" id="PTHR35011">
    <property type="entry name" value="2,3-DIKETO-L-GULONATE TRAP TRANSPORTER SMALL PERMEASE PROTEIN YIAM"/>
    <property type="match status" value="1"/>
</dbReference>
<evidence type="ECO:0000256" key="4">
    <source>
        <dbReference type="ARBA" id="ARBA00022519"/>
    </source>
</evidence>
<reference evidence="11 12" key="1">
    <citation type="submission" date="2020-08" db="EMBL/GenBank/DDBJ databases">
        <title>Genomic Encyclopedia of Type Strains, Phase IV (KMG-IV): sequencing the most valuable type-strain genomes for metagenomic binning, comparative biology and taxonomic classification.</title>
        <authorList>
            <person name="Goeker M."/>
        </authorList>
    </citation>
    <scope>NUCLEOTIDE SEQUENCE [LARGE SCALE GENOMIC DNA]</scope>
    <source>
        <strain evidence="11 12">DSM 101465</strain>
    </source>
</reference>
<dbReference type="InterPro" id="IPR007387">
    <property type="entry name" value="TRAP_DctQ"/>
</dbReference>
<keyword evidence="5 9" id="KW-0812">Transmembrane</keyword>
<evidence type="ECO:0000256" key="3">
    <source>
        <dbReference type="ARBA" id="ARBA00022475"/>
    </source>
</evidence>